<evidence type="ECO:0000313" key="3">
    <source>
        <dbReference type="Proteomes" id="UP000187203"/>
    </source>
</evidence>
<feature type="region of interest" description="Disordered" evidence="1">
    <location>
        <begin position="19"/>
        <end position="82"/>
    </location>
</feature>
<sequence>MPALWHRVILSTHGHGHWSLSRDRNHLEGQRPSLRDFEGERPSQRDRGFRERKIEQRIREREKVADPPLSLPSDEGDRLDSREIRRVEREKERNIEREKEFVLVFRTLHWLPSDYDLNRFQSTGST</sequence>
<evidence type="ECO:0000313" key="2">
    <source>
        <dbReference type="EMBL" id="OMP02663.1"/>
    </source>
</evidence>
<keyword evidence="3" id="KW-1185">Reference proteome</keyword>
<reference evidence="3" key="1">
    <citation type="submission" date="2013-09" db="EMBL/GenBank/DDBJ databases">
        <title>Corchorus olitorius genome sequencing.</title>
        <authorList>
            <person name="Alam M."/>
            <person name="Haque M.S."/>
            <person name="Islam M.S."/>
            <person name="Emdad E.M."/>
            <person name="Islam M.M."/>
            <person name="Ahmed B."/>
            <person name="Halim A."/>
            <person name="Hossen Q.M.M."/>
            <person name="Hossain M.Z."/>
            <person name="Ahmed R."/>
            <person name="Khan M.M."/>
            <person name="Islam R."/>
            <person name="Rashid M.M."/>
            <person name="Khan S.A."/>
            <person name="Rahman M.S."/>
            <person name="Alam M."/>
            <person name="Yahiya A.S."/>
            <person name="Khan M.S."/>
            <person name="Azam M.S."/>
            <person name="Haque T."/>
            <person name="Lashkar M.Z.H."/>
            <person name="Akhand A.I."/>
            <person name="Morshed G."/>
            <person name="Roy S."/>
            <person name="Uddin K.S."/>
            <person name="Rabeya T."/>
            <person name="Hossain A.S."/>
            <person name="Chowdhury A."/>
            <person name="Snigdha A.R."/>
            <person name="Mortoza M.S."/>
            <person name="Matin S.A."/>
            <person name="Hoque S.M.E."/>
            <person name="Islam M.K."/>
            <person name="Roy D.K."/>
            <person name="Haider R."/>
            <person name="Moosa M.M."/>
            <person name="Elias S.M."/>
            <person name="Hasan A.M."/>
            <person name="Jahan S."/>
            <person name="Shafiuddin M."/>
            <person name="Mahmood N."/>
            <person name="Shommy N.S."/>
        </authorList>
    </citation>
    <scope>NUCLEOTIDE SEQUENCE [LARGE SCALE GENOMIC DNA]</scope>
    <source>
        <strain evidence="3">cv. O-4</strain>
    </source>
</reference>
<dbReference type="EMBL" id="AWUE01014604">
    <property type="protein sequence ID" value="OMP02663.1"/>
    <property type="molecule type" value="Genomic_DNA"/>
</dbReference>
<feature type="compositionally biased region" description="Basic and acidic residues" evidence="1">
    <location>
        <begin position="20"/>
        <end position="65"/>
    </location>
</feature>
<accession>A0A1R3K6D7</accession>
<dbReference type="AlphaFoldDB" id="A0A1R3K6D7"/>
<protein>
    <submittedName>
        <fullName evidence="2">Uncharacterized protein</fullName>
    </submittedName>
</protein>
<organism evidence="2 3">
    <name type="scientific">Corchorus olitorius</name>
    <dbReference type="NCBI Taxonomy" id="93759"/>
    <lineage>
        <taxon>Eukaryota</taxon>
        <taxon>Viridiplantae</taxon>
        <taxon>Streptophyta</taxon>
        <taxon>Embryophyta</taxon>
        <taxon>Tracheophyta</taxon>
        <taxon>Spermatophyta</taxon>
        <taxon>Magnoliopsida</taxon>
        <taxon>eudicotyledons</taxon>
        <taxon>Gunneridae</taxon>
        <taxon>Pentapetalae</taxon>
        <taxon>rosids</taxon>
        <taxon>malvids</taxon>
        <taxon>Malvales</taxon>
        <taxon>Malvaceae</taxon>
        <taxon>Grewioideae</taxon>
        <taxon>Apeibeae</taxon>
        <taxon>Corchorus</taxon>
    </lineage>
</organism>
<proteinExistence type="predicted"/>
<evidence type="ECO:0000256" key="1">
    <source>
        <dbReference type="SAM" id="MobiDB-lite"/>
    </source>
</evidence>
<name>A0A1R3K6D7_9ROSI</name>
<comment type="caution">
    <text evidence="2">The sequence shown here is derived from an EMBL/GenBank/DDBJ whole genome shotgun (WGS) entry which is preliminary data.</text>
</comment>
<dbReference type="Proteomes" id="UP000187203">
    <property type="component" value="Unassembled WGS sequence"/>
</dbReference>
<gene>
    <name evidence="2" type="ORF">COLO4_10944</name>
</gene>